<dbReference type="RefSeq" id="WP_091762922.1">
    <property type="nucleotide sequence ID" value="NZ_FOHB01000012.1"/>
</dbReference>
<protein>
    <submittedName>
        <fullName evidence="3">Uncharacterized conserved protein YndB, AHSA1/START domain</fullName>
    </submittedName>
</protein>
<dbReference type="OrthoDB" id="9815653at2"/>
<comment type="similarity">
    <text evidence="1">Belongs to the AHA1 family.</text>
</comment>
<dbReference type="SUPFAM" id="SSF55961">
    <property type="entry name" value="Bet v1-like"/>
    <property type="match status" value="1"/>
</dbReference>
<sequence length="142" mass="15860">MTGLHAQAAVDVDAPPERVWQALTDPAEIARYMMGSRVETTWEPGSPITWSGEWQGKPYQDRGEVLEVEAPRRLAVTHWSPLTGEDDAPENYHTVRYELSGADGGTRVTLDQDGCTSEEQAEQFSRNWQGMLEGLKQVAESR</sequence>
<keyword evidence="4" id="KW-1185">Reference proteome</keyword>
<organism evidence="3 4">
    <name type="scientific">Pedococcus cremeus</name>
    <dbReference type="NCBI Taxonomy" id="587636"/>
    <lineage>
        <taxon>Bacteria</taxon>
        <taxon>Bacillati</taxon>
        <taxon>Actinomycetota</taxon>
        <taxon>Actinomycetes</taxon>
        <taxon>Micrococcales</taxon>
        <taxon>Intrasporangiaceae</taxon>
        <taxon>Pedococcus</taxon>
    </lineage>
</organism>
<evidence type="ECO:0000313" key="4">
    <source>
        <dbReference type="Proteomes" id="UP000199019"/>
    </source>
</evidence>
<dbReference type="STRING" id="587636.SAMN05216199_0343"/>
<proteinExistence type="inferred from homology"/>
<reference evidence="4" key="1">
    <citation type="submission" date="2016-10" db="EMBL/GenBank/DDBJ databases">
        <authorList>
            <person name="Varghese N."/>
            <person name="Submissions S."/>
        </authorList>
    </citation>
    <scope>NUCLEOTIDE SEQUENCE [LARGE SCALE GENOMIC DNA]</scope>
    <source>
        <strain evidence="4">CGMCC 1.6963</strain>
    </source>
</reference>
<dbReference type="AlphaFoldDB" id="A0A1H9XT51"/>
<dbReference type="InterPro" id="IPR013538">
    <property type="entry name" value="ASHA1/2-like_C"/>
</dbReference>
<dbReference type="InterPro" id="IPR023393">
    <property type="entry name" value="START-like_dom_sf"/>
</dbReference>
<gene>
    <name evidence="3" type="ORF">SAMN05216199_0343</name>
</gene>
<accession>A0A1H9XT51</accession>
<evidence type="ECO:0000313" key="3">
    <source>
        <dbReference type="EMBL" id="SES49365.1"/>
    </source>
</evidence>
<evidence type="ECO:0000256" key="1">
    <source>
        <dbReference type="ARBA" id="ARBA00006817"/>
    </source>
</evidence>
<feature type="domain" description="Activator of Hsp90 ATPase homologue 1/2-like C-terminal" evidence="2">
    <location>
        <begin position="13"/>
        <end position="139"/>
    </location>
</feature>
<evidence type="ECO:0000259" key="2">
    <source>
        <dbReference type="Pfam" id="PF08327"/>
    </source>
</evidence>
<dbReference type="Pfam" id="PF08327">
    <property type="entry name" value="AHSA1"/>
    <property type="match status" value="1"/>
</dbReference>
<dbReference type="Proteomes" id="UP000199019">
    <property type="component" value="Unassembled WGS sequence"/>
</dbReference>
<name>A0A1H9XT51_9MICO</name>
<dbReference type="Gene3D" id="3.30.530.20">
    <property type="match status" value="1"/>
</dbReference>
<dbReference type="EMBL" id="FOHB01000012">
    <property type="protein sequence ID" value="SES49365.1"/>
    <property type="molecule type" value="Genomic_DNA"/>
</dbReference>